<dbReference type="EC" id="3.1.3.45" evidence="5"/>
<evidence type="ECO:0000256" key="5">
    <source>
        <dbReference type="ARBA" id="ARBA00013066"/>
    </source>
</evidence>
<keyword evidence="7 12" id="KW-0479">Metal-binding</keyword>
<evidence type="ECO:0000313" key="16">
    <source>
        <dbReference type="Proteomes" id="UP001240777"/>
    </source>
</evidence>
<evidence type="ECO:0000256" key="2">
    <source>
        <dbReference type="ARBA" id="ARBA00001946"/>
    </source>
</evidence>
<dbReference type="Proteomes" id="UP001177258">
    <property type="component" value="Unassembled WGS sequence"/>
</dbReference>
<keyword evidence="8 14" id="KW-0378">Hydrolase</keyword>
<dbReference type="PANTHER" id="PTHR21485:SF6">
    <property type="entry name" value="N-ACYLNEURAMINATE CYTIDYLYLTRANSFERASE-RELATED"/>
    <property type="match status" value="1"/>
</dbReference>
<dbReference type="InterPro" id="IPR050793">
    <property type="entry name" value="CMP-NeuNAc_synthase"/>
</dbReference>
<proteinExistence type="inferred from homology"/>
<dbReference type="AlphaFoldDB" id="A0AA90SSM9"/>
<evidence type="ECO:0000256" key="12">
    <source>
        <dbReference type="PIRSR" id="PIRSR006118-2"/>
    </source>
</evidence>
<evidence type="ECO:0000256" key="10">
    <source>
        <dbReference type="ARBA" id="ARBA00022985"/>
    </source>
</evidence>
<comment type="similarity">
    <text evidence="3">Belongs to the KdsC family.</text>
</comment>
<evidence type="ECO:0000256" key="8">
    <source>
        <dbReference type="ARBA" id="ARBA00022801"/>
    </source>
</evidence>
<feature type="binding site" evidence="12">
    <location>
        <position position="8"/>
    </location>
    <ligand>
        <name>Mg(2+)</name>
        <dbReference type="ChEBI" id="CHEBI:18420"/>
    </ligand>
</feature>
<dbReference type="Gene3D" id="3.40.50.1000">
    <property type="entry name" value="HAD superfamily/HAD-like"/>
    <property type="match status" value="1"/>
</dbReference>
<dbReference type="GO" id="GO:0046872">
    <property type="term" value="F:metal ion binding"/>
    <property type="evidence" value="ECO:0007669"/>
    <property type="project" value="UniProtKB-KW"/>
</dbReference>
<evidence type="ECO:0000256" key="3">
    <source>
        <dbReference type="ARBA" id="ARBA00005893"/>
    </source>
</evidence>
<evidence type="ECO:0000313" key="14">
    <source>
        <dbReference type="EMBL" id="MDP2539104.1"/>
    </source>
</evidence>
<evidence type="ECO:0000256" key="7">
    <source>
        <dbReference type="ARBA" id="ARBA00022723"/>
    </source>
</evidence>
<dbReference type="Pfam" id="PF08282">
    <property type="entry name" value="Hydrolase_3"/>
    <property type="match status" value="1"/>
</dbReference>
<dbReference type="RefSeq" id="WP_305517028.1">
    <property type="nucleotide sequence ID" value="NZ_JAUPEV010000006.1"/>
</dbReference>
<keyword evidence="9 12" id="KW-0460">Magnesium</keyword>
<reference evidence="13 15" key="3">
    <citation type="journal article" date="2024" name="Syst. Appl. Microbiol.">
        <title>Helicobacter cappadocius sp. nov., from lizards: The first psychrotrophic Helicobacter species.</title>
        <authorList>
            <person name="Aydin F."/>
            <person name="Tarhane S."/>
            <person name="Karakaya E."/>
            <person name="Abay S."/>
            <person name="Kayman T."/>
            <person name="Guran O."/>
            <person name="Bozkurt E."/>
            <person name="Uzum N."/>
            <person name="Avci A."/>
            <person name="Olgun K."/>
            <person name="Jablonski D."/>
            <person name="Guran C."/>
            <person name="Burcin Saticioglu I."/>
        </authorList>
    </citation>
    <scope>NUCLEOTIDE SEQUENCE [LARGE SCALE GENOMIC DNA]</scope>
    <source>
        <strain evidence="13">Faydin-H75</strain>
        <strain evidence="15">faydin-H76</strain>
    </source>
</reference>
<sequence length="164" mass="18362">MIELVLLDVDGTLTDGKIIYNQDLCESKVFNVKDGLGLVTWQKLGKKVAIISGRNSPITEFRAKELGISCLYMGIENKKEIVLKLKKDFDLQSSQIACIGDDLNDLPMFAECGLCFTPSDGNEWLQEYADVVLKSKGGEGAVREMIEYILIEYGLKDEVLKIYQ</sequence>
<accession>A0AA90SSM9</accession>
<reference evidence="13" key="2">
    <citation type="submission" date="2023-07" db="EMBL/GenBank/DDBJ databases">
        <authorList>
            <person name="Aydin F."/>
            <person name="Tarhane S."/>
            <person name="Saticioglu I.B."/>
            <person name="Karakaya E."/>
            <person name="Abay S."/>
            <person name="Guran O."/>
            <person name="Bozkurt E."/>
            <person name="Uzum N."/>
            <person name="Olgun K."/>
            <person name="Jablonski D."/>
        </authorList>
    </citation>
    <scope>NUCLEOTIDE SEQUENCE</scope>
    <source>
        <strain evidence="13">Faydin-H75</strain>
    </source>
</reference>
<name>A0AA90SSM9_9HELI</name>
<keyword evidence="16" id="KW-1185">Reference proteome</keyword>
<dbReference type="InterPro" id="IPR010023">
    <property type="entry name" value="KdsC_fam"/>
</dbReference>
<evidence type="ECO:0000256" key="4">
    <source>
        <dbReference type="ARBA" id="ARBA00011881"/>
    </source>
</evidence>
<feature type="binding site" evidence="12">
    <location>
        <position position="10"/>
    </location>
    <ligand>
        <name>substrate</name>
    </ligand>
</feature>
<evidence type="ECO:0000256" key="6">
    <source>
        <dbReference type="ARBA" id="ARBA00020092"/>
    </source>
</evidence>
<comment type="subunit">
    <text evidence="4">Homotetramer.</text>
</comment>
<dbReference type="FunFam" id="3.40.50.1000:FF:000029">
    <property type="entry name" value="3-deoxy-D-manno-octulosonate 8-phosphate phosphatase KdsC"/>
    <property type="match status" value="1"/>
</dbReference>
<feature type="binding site" evidence="12">
    <location>
        <position position="101"/>
    </location>
    <ligand>
        <name>Mg(2+)</name>
        <dbReference type="ChEBI" id="CHEBI:18420"/>
    </ligand>
</feature>
<dbReference type="SUPFAM" id="SSF56784">
    <property type="entry name" value="HAD-like"/>
    <property type="match status" value="1"/>
</dbReference>
<dbReference type="NCBIfam" id="TIGR01670">
    <property type="entry name" value="KdsC-phosphatas"/>
    <property type="match status" value="1"/>
</dbReference>
<dbReference type="CDD" id="cd01630">
    <property type="entry name" value="HAD_KDO-like"/>
    <property type="match status" value="1"/>
</dbReference>
<evidence type="ECO:0000313" key="15">
    <source>
        <dbReference type="Proteomes" id="UP001177258"/>
    </source>
</evidence>
<dbReference type="GO" id="GO:0009103">
    <property type="term" value="P:lipopolysaccharide biosynthetic process"/>
    <property type="evidence" value="ECO:0007669"/>
    <property type="project" value="UniProtKB-KW"/>
</dbReference>
<evidence type="ECO:0000256" key="11">
    <source>
        <dbReference type="ARBA" id="ARBA00031051"/>
    </source>
</evidence>
<protein>
    <recommendedName>
        <fullName evidence="6">3-deoxy-D-manno-octulosonate 8-phosphate phosphatase KdsC</fullName>
        <ecNumber evidence="5">3.1.3.45</ecNumber>
    </recommendedName>
    <alternativeName>
        <fullName evidence="11">KDO 8-P phosphatase</fullName>
    </alternativeName>
</protein>
<comment type="catalytic activity">
    <reaction evidence="1">
        <text>3-deoxy-alpha-D-manno-2-octulosonate-8-phosphate + H2O = 3-deoxy-alpha-D-manno-oct-2-ulosonate + phosphate</text>
        <dbReference type="Rhea" id="RHEA:11500"/>
        <dbReference type="ChEBI" id="CHEBI:15377"/>
        <dbReference type="ChEBI" id="CHEBI:43474"/>
        <dbReference type="ChEBI" id="CHEBI:85985"/>
        <dbReference type="ChEBI" id="CHEBI:85986"/>
        <dbReference type="EC" id="3.1.3.45"/>
    </reaction>
</comment>
<dbReference type="GO" id="GO:0008781">
    <property type="term" value="F:N-acylneuraminate cytidylyltransferase activity"/>
    <property type="evidence" value="ECO:0007669"/>
    <property type="project" value="TreeGrafter"/>
</dbReference>
<comment type="cofactor">
    <cofactor evidence="2 12">
        <name>Mg(2+)</name>
        <dbReference type="ChEBI" id="CHEBI:18420"/>
    </cofactor>
</comment>
<dbReference type="SFLD" id="SFLDG01136">
    <property type="entry name" value="C1.6:_Phosphoserine_Phosphatas"/>
    <property type="match status" value="1"/>
</dbReference>
<dbReference type="PANTHER" id="PTHR21485">
    <property type="entry name" value="HAD SUPERFAMILY MEMBERS CMAS AND KDSC"/>
    <property type="match status" value="1"/>
</dbReference>
<evidence type="ECO:0000256" key="9">
    <source>
        <dbReference type="ARBA" id="ARBA00022842"/>
    </source>
</evidence>
<dbReference type="SFLD" id="SFLDS00003">
    <property type="entry name" value="Haloacid_Dehalogenase"/>
    <property type="match status" value="1"/>
</dbReference>
<dbReference type="PIRSF" id="PIRSF006118">
    <property type="entry name" value="KDO8-P_Ptase"/>
    <property type="match status" value="1"/>
</dbReference>
<gene>
    <name evidence="13" type="ORF">Q5I04_04565</name>
    <name evidence="14" type="ORF">Q5I06_04880</name>
</gene>
<dbReference type="EMBL" id="JAUPEV010000006">
    <property type="protein sequence ID" value="MDO7253180.1"/>
    <property type="molecule type" value="Genomic_DNA"/>
</dbReference>
<evidence type="ECO:0000256" key="1">
    <source>
        <dbReference type="ARBA" id="ARBA00000898"/>
    </source>
</evidence>
<dbReference type="EMBL" id="JAUYZK010000006">
    <property type="protein sequence ID" value="MDP2539104.1"/>
    <property type="molecule type" value="Genomic_DNA"/>
</dbReference>
<dbReference type="InterPro" id="IPR036412">
    <property type="entry name" value="HAD-like_sf"/>
</dbReference>
<evidence type="ECO:0000313" key="13">
    <source>
        <dbReference type="EMBL" id="MDO7253180.1"/>
    </source>
</evidence>
<keyword evidence="10" id="KW-0448">Lipopolysaccharide biosynthesis</keyword>
<organism evidence="14 15">
    <name type="scientific">Helicobacter cappadocius</name>
    <dbReference type="NCBI Taxonomy" id="3063998"/>
    <lineage>
        <taxon>Bacteria</taxon>
        <taxon>Pseudomonadati</taxon>
        <taxon>Campylobacterota</taxon>
        <taxon>Epsilonproteobacteria</taxon>
        <taxon>Campylobacterales</taxon>
        <taxon>Helicobacteraceae</taxon>
        <taxon>Helicobacter</taxon>
    </lineage>
</organism>
<dbReference type="Proteomes" id="UP001240777">
    <property type="component" value="Unassembled WGS sequence"/>
</dbReference>
<dbReference type="GO" id="GO:0019143">
    <property type="term" value="F:3-deoxy-manno-octulosonate-8-phosphatase activity"/>
    <property type="evidence" value="ECO:0007669"/>
    <property type="project" value="UniProtKB-EC"/>
</dbReference>
<comment type="caution">
    <text evidence="14">The sequence shown here is derived from an EMBL/GenBank/DDBJ whole genome shotgun (WGS) entry which is preliminary data.</text>
</comment>
<reference evidence="14 16" key="1">
    <citation type="submission" date="2023-07" db="EMBL/GenBank/DDBJ databases">
        <title>Unpublished Manusciprt.</title>
        <authorList>
            <person name="Aydin F."/>
            <person name="Tarhane S."/>
            <person name="Saticioglu I.B."/>
            <person name="Karakaya E."/>
            <person name="Abay S."/>
            <person name="Guran O."/>
            <person name="Bozkurt E."/>
            <person name="Uzum N."/>
            <person name="Olgun K."/>
            <person name="Jablonski D."/>
        </authorList>
    </citation>
    <scope>NUCLEOTIDE SEQUENCE</scope>
    <source>
        <strain evidence="16">faydin-H75</strain>
        <strain evidence="14">Faydin-H76</strain>
    </source>
</reference>
<dbReference type="InterPro" id="IPR023214">
    <property type="entry name" value="HAD_sf"/>
</dbReference>
<dbReference type="SFLD" id="SFLDG01138">
    <property type="entry name" value="C1.6.2:_Deoxy-d-mannose-octulo"/>
    <property type="match status" value="1"/>
</dbReference>